<dbReference type="RefSeq" id="WP_181380207.1">
    <property type="nucleotide sequence ID" value="NZ_QGDI01000001.1"/>
</dbReference>
<sequence>MILHKAAALALSGAMLIVSPHISPQVITSDAAANKARVSVHDPSVIKDGNSSYIFGSHIDAAKSNDLQNWTRFSNGYARTNNVEFGKLSENLKKAFA</sequence>
<dbReference type="Proteomes" id="UP000245720">
    <property type="component" value="Unassembled WGS sequence"/>
</dbReference>
<organism evidence="1 2">
    <name type="scientific">Ruminococcus flavefaciens</name>
    <dbReference type="NCBI Taxonomy" id="1265"/>
    <lineage>
        <taxon>Bacteria</taxon>
        <taxon>Bacillati</taxon>
        <taxon>Bacillota</taxon>
        <taxon>Clostridia</taxon>
        <taxon>Eubacteriales</taxon>
        <taxon>Oscillospiraceae</taxon>
        <taxon>Ruminococcus</taxon>
    </lineage>
</organism>
<gene>
    <name evidence="1" type="ORF">IE37_00384</name>
</gene>
<reference evidence="1 2" key="1">
    <citation type="submission" date="2018-05" db="EMBL/GenBank/DDBJ databases">
        <title>The Hungate 1000. A catalogue of reference genomes from the rumen microbiome.</title>
        <authorList>
            <person name="Kelly W."/>
        </authorList>
    </citation>
    <scope>NUCLEOTIDE SEQUENCE [LARGE SCALE GENOMIC DNA]</scope>
    <source>
        <strain evidence="1 2">SAb67</strain>
    </source>
</reference>
<evidence type="ECO:0000313" key="1">
    <source>
        <dbReference type="EMBL" id="PWJ15483.1"/>
    </source>
</evidence>
<dbReference type="InterPro" id="IPR023296">
    <property type="entry name" value="Glyco_hydro_beta-prop_sf"/>
</dbReference>
<name>A0A315Y693_RUMFL</name>
<proteinExistence type="predicted"/>
<dbReference type="AlphaFoldDB" id="A0A315Y693"/>
<protein>
    <submittedName>
        <fullName evidence="1">Arabinan endo-1,5-alpha-L-arabinosidase</fullName>
    </submittedName>
</protein>
<comment type="caution">
    <text evidence="1">The sequence shown here is derived from an EMBL/GenBank/DDBJ whole genome shotgun (WGS) entry which is preliminary data.</text>
</comment>
<dbReference type="EMBL" id="QGDI01000001">
    <property type="protein sequence ID" value="PWJ15483.1"/>
    <property type="molecule type" value="Genomic_DNA"/>
</dbReference>
<dbReference type="Gene3D" id="2.115.10.20">
    <property type="entry name" value="Glycosyl hydrolase domain, family 43"/>
    <property type="match status" value="1"/>
</dbReference>
<dbReference type="SUPFAM" id="SSF75005">
    <property type="entry name" value="Arabinanase/levansucrase/invertase"/>
    <property type="match status" value="1"/>
</dbReference>
<accession>A0A315Y693</accession>
<evidence type="ECO:0000313" key="2">
    <source>
        <dbReference type="Proteomes" id="UP000245720"/>
    </source>
</evidence>